<sequence>MCSSTMAFAFIVMTLLLGSSMMMAFVLDPSRKEPEAAVLGDRCQGESWQSIRKNLLRVLNLQTEPQLPAGALDSVREQWNRTFSSVSHTAKHTATPAVPGYSASADNGNSASLKCCSIASEIFMKDLGWDSWVIHPLSLTYVQCATCNSAMTTVQCPSSQVNVQDANTQDQVPCCQPTSQEEVPIVYMDGSSAIVMSSMQMTRSCGCELGNSEDRGKE</sequence>
<evidence type="ECO:0000256" key="4">
    <source>
        <dbReference type="SAM" id="SignalP"/>
    </source>
</evidence>
<dbReference type="Pfam" id="PF00019">
    <property type="entry name" value="TGF_beta"/>
    <property type="match status" value="1"/>
</dbReference>
<dbReference type="CDD" id="cd19379">
    <property type="entry name" value="TGF_beta_GSDF"/>
    <property type="match status" value="1"/>
</dbReference>
<feature type="domain" description="TGF-beta family profile" evidence="5">
    <location>
        <begin position="91"/>
        <end position="208"/>
    </location>
</feature>
<dbReference type="Gene3D" id="2.10.90.10">
    <property type="entry name" value="Cystine-knot cytokines"/>
    <property type="match status" value="1"/>
</dbReference>
<evidence type="ECO:0000256" key="2">
    <source>
        <dbReference type="ARBA" id="ARBA00022525"/>
    </source>
</evidence>
<feature type="signal peptide" evidence="4">
    <location>
        <begin position="1"/>
        <end position="24"/>
    </location>
</feature>
<dbReference type="GO" id="GO:0008083">
    <property type="term" value="F:growth factor activity"/>
    <property type="evidence" value="ECO:0007669"/>
    <property type="project" value="UniProtKB-KW"/>
</dbReference>
<dbReference type="CTD" id="571289"/>
<evidence type="ECO:0000313" key="7">
    <source>
        <dbReference type="Proteomes" id="UP000472276"/>
    </source>
</evidence>
<reference evidence="6" key="2">
    <citation type="submission" date="2025-09" db="UniProtKB">
        <authorList>
            <consortium name="Ensembl"/>
        </authorList>
    </citation>
    <scope>IDENTIFICATION</scope>
</reference>
<dbReference type="OMA" id="WVIHPLS"/>
<dbReference type="Proteomes" id="UP000472276">
    <property type="component" value="Unassembled WGS sequence"/>
</dbReference>
<comment type="similarity">
    <text evidence="3">Belongs to the TGF-beta family.</text>
</comment>
<dbReference type="GeneID" id="116331689"/>
<dbReference type="PROSITE" id="PS51362">
    <property type="entry name" value="TGF_BETA_2"/>
    <property type="match status" value="1"/>
</dbReference>
<dbReference type="RefSeq" id="XP_031610298.1">
    <property type="nucleotide sequence ID" value="XM_031754438.2"/>
</dbReference>
<protein>
    <recommendedName>
        <fullName evidence="5">TGF-beta family profile domain-containing protein</fullName>
    </recommendedName>
</protein>
<gene>
    <name evidence="6" type="primary">gsdf</name>
</gene>
<dbReference type="SUPFAM" id="SSF57501">
    <property type="entry name" value="Cystine-knot cytokines"/>
    <property type="match status" value="1"/>
</dbReference>
<organism evidence="6 7">
    <name type="scientific">Oreochromis aureus</name>
    <name type="common">Israeli tilapia</name>
    <name type="synonym">Chromis aureus</name>
    <dbReference type="NCBI Taxonomy" id="47969"/>
    <lineage>
        <taxon>Eukaryota</taxon>
        <taxon>Metazoa</taxon>
        <taxon>Chordata</taxon>
        <taxon>Craniata</taxon>
        <taxon>Vertebrata</taxon>
        <taxon>Euteleostomi</taxon>
        <taxon>Actinopterygii</taxon>
        <taxon>Neopterygii</taxon>
        <taxon>Teleostei</taxon>
        <taxon>Neoteleostei</taxon>
        <taxon>Acanthomorphata</taxon>
        <taxon>Ovalentaria</taxon>
        <taxon>Cichlomorphae</taxon>
        <taxon>Cichliformes</taxon>
        <taxon>Cichlidae</taxon>
        <taxon>African cichlids</taxon>
        <taxon>Pseudocrenilabrinae</taxon>
        <taxon>Oreochromini</taxon>
        <taxon>Oreochromis</taxon>
    </lineage>
</organism>
<dbReference type="GO" id="GO:0005576">
    <property type="term" value="C:extracellular region"/>
    <property type="evidence" value="ECO:0007669"/>
    <property type="project" value="UniProtKB-SubCell"/>
</dbReference>
<dbReference type="SMART" id="SM00204">
    <property type="entry name" value="TGFB"/>
    <property type="match status" value="1"/>
</dbReference>
<keyword evidence="7" id="KW-1185">Reference proteome</keyword>
<accession>A0A668VM50</accession>
<keyword evidence="4" id="KW-0732">Signal</keyword>
<name>A0A668VM50_OREAU</name>
<proteinExistence type="inferred from homology"/>
<feature type="chain" id="PRO_5025483789" description="TGF-beta family profile domain-containing protein" evidence="4">
    <location>
        <begin position="25"/>
        <end position="218"/>
    </location>
</feature>
<dbReference type="Ensembl" id="ENSOABT00000054298.2">
    <property type="protein sequence ID" value="ENSOABP00000052956.1"/>
    <property type="gene ID" value="ENSOABG00000023437.2"/>
</dbReference>
<evidence type="ECO:0000256" key="3">
    <source>
        <dbReference type="RuleBase" id="RU000354"/>
    </source>
</evidence>
<reference evidence="6" key="1">
    <citation type="submission" date="2025-08" db="UniProtKB">
        <authorList>
            <consortium name="Ensembl"/>
        </authorList>
    </citation>
    <scope>IDENTIFICATION</scope>
</reference>
<evidence type="ECO:0000313" key="6">
    <source>
        <dbReference type="Ensembl" id="ENSOABP00000052956.1"/>
    </source>
</evidence>
<keyword evidence="3" id="KW-0339">Growth factor</keyword>
<evidence type="ECO:0000259" key="5">
    <source>
        <dbReference type="PROSITE" id="PS51362"/>
    </source>
</evidence>
<dbReference type="AlphaFoldDB" id="A0A668VM50"/>
<dbReference type="InterPro" id="IPR029034">
    <property type="entry name" value="Cystine-knot_cytokine"/>
</dbReference>
<comment type="subcellular location">
    <subcellularLocation>
        <location evidence="1">Secreted</location>
    </subcellularLocation>
</comment>
<evidence type="ECO:0000256" key="1">
    <source>
        <dbReference type="ARBA" id="ARBA00004613"/>
    </source>
</evidence>
<dbReference type="InterPro" id="IPR001839">
    <property type="entry name" value="TGF-b_C"/>
</dbReference>
<keyword evidence="2" id="KW-0964">Secreted</keyword>
<dbReference type="KEGG" id="oau:116331689"/>